<evidence type="ECO:0000256" key="5">
    <source>
        <dbReference type="ARBA" id="ARBA00022692"/>
    </source>
</evidence>
<dbReference type="EMBL" id="JAAITT010000034">
    <property type="protein sequence ID" value="NSJ51035.1"/>
    <property type="molecule type" value="Genomic_DNA"/>
</dbReference>
<evidence type="ECO:0000256" key="8">
    <source>
        <dbReference type="ARBA" id="ARBA00038436"/>
    </source>
</evidence>
<evidence type="ECO:0000256" key="6">
    <source>
        <dbReference type="ARBA" id="ARBA00022989"/>
    </source>
</evidence>
<evidence type="ECO:0000313" key="14">
    <source>
        <dbReference type="Proteomes" id="UP001299608"/>
    </source>
</evidence>
<proteinExistence type="inferred from homology"/>
<sequence length="166" mass="19280">MQLLLMICRILERFMKFCIGWMLLFMSVLAFTGVLTRYFLFYSITWLEEVTRYLMVWMTFIVGALAVNDESHINIDFVPNHLNHKFKKFDANIILNVFILAGMACFAYYNFFQIKASIKSGMVSPVLQIPMWMMYCSTIVCAISSVLFCSKNIAVKVQRCRKGGDE</sequence>
<gene>
    <name evidence="12" type="ORF">G5B36_20315</name>
    <name evidence="11" type="ORF">L0N08_11310</name>
</gene>
<feature type="transmembrane region" description="Helical" evidence="9">
    <location>
        <begin position="129"/>
        <end position="149"/>
    </location>
</feature>
<feature type="domain" description="Tripartite ATP-independent periplasmic transporters DctQ component" evidence="10">
    <location>
        <begin position="26"/>
        <end position="156"/>
    </location>
</feature>
<keyword evidence="4" id="KW-0997">Cell inner membrane</keyword>
<feature type="transmembrane region" description="Helical" evidence="9">
    <location>
        <begin position="21"/>
        <end position="44"/>
    </location>
</feature>
<keyword evidence="2" id="KW-0813">Transport</keyword>
<dbReference type="PANTHER" id="PTHR35011:SF2">
    <property type="entry name" value="2,3-DIKETO-L-GULONATE TRAP TRANSPORTER SMALL PERMEASE PROTEIN YIAM"/>
    <property type="match status" value="1"/>
</dbReference>
<name>A0AAW5BQ97_9FIRM</name>
<evidence type="ECO:0000313" key="12">
    <source>
        <dbReference type="EMBL" id="NSJ51035.1"/>
    </source>
</evidence>
<reference evidence="11" key="3">
    <citation type="submission" date="2022-01" db="EMBL/GenBank/DDBJ databases">
        <title>Collection of gut derived symbiotic bacterial strains cultured from healthy donors.</title>
        <authorList>
            <person name="Lin H."/>
            <person name="Kohout C."/>
            <person name="Waligurski E."/>
            <person name="Pamer E.G."/>
        </authorList>
    </citation>
    <scope>NUCLEOTIDE SEQUENCE</scope>
    <source>
        <strain evidence="11">DFI.6.55</strain>
    </source>
</reference>
<evidence type="ECO:0000256" key="2">
    <source>
        <dbReference type="ARBA" id="ARBA00022448"/>
    </source>
</evidence>
<keyword evidence="13" id="KW-1185">Reference proteome</keyword>
<accession>A0AAW5BQ97</accession>
<keyword evidence="3" id="KW-1003">Cell membrane</keyword>
<evidence type="ECO:0000256" key="4">
    <source>
        <dbReference type="ARBA" id="ARBA00022519"/>
    </source>
</evidence>
<dbReference type="PANTHER" id="PTHR35011">
    <property type="entry name" value="2,3-DIKETO-L-GULONATE TRAP TRANSPORTER SMALL PERMEASE PROTEIN YIAM"/>
    <property type="match status" value="1"/>
</dbReference>
<dbReference type="InterPro" id="IPR055348">
    <property type="entry name" value="DctQ"/>
</dbReference>
<comment type="caution">
    <text evidence="11">The sequence shown here is derived from an EMBL/GenBank/DDBJ whole genome shotgun (WGS) entry which is preliminary data.</text>
</comment>
<evidence type="ECO:0000313" key="13">
    <source>
        <dbReference type="Proteomes" id="UP000669239"/>
    </source>
</evidence>
<evidence type="ECO:0000256" key="3">
    <source>
        <dbReference type="ARBA" id="ARBA00022475"/>
    </source>
</evidence>
<dbReference type="GO" id="GO:0015740">
    <property type="term" value="P:C4-dicarboxylate transport"/>
    <property type="evidence" value="ECO:0007669"/>
    <property type="project" value="TreeGrafter"/>
</dbReference>
<dbReference type="Proteomes" id="UP001299608">
    <property type="component" value="Unassembled WGS sequence"/>
</dbReference>
<keyword evidence="6 9" id="KW-1133">Transmembrane helix</keyword>
<dbReference type="RefSeq" id="WP_117559567.1">
    <property type="nucleotide sequence ID" value="NZ_JAAITT010000034.1"/>
</dbReference>
<feature type="transmembrane region" description="Helical" evidence="9">
    <location>
        <begin position="50"/>
        <end position="68"/>
    </location>
</feature>
<comment type="similarity">
    <text evidence="8">Belongs to the TRAP transporter small permease family.</text>
</comment>
<keyword evidence="5 9" id="KW-0812">Transmembrane</keyword>
<reference evidence="12" key="2">
    <citation type="submission" date="2020-02" db="EMBL/GenBank/DDBJ databases">
        <authorList>
            <person name="Littmann E."/>
            <person name="Sorbara M."/>
        </authorList>
    </citation>
    <scope>NUCLEOTIDE SEQUENCE</scope>
    <source>
        <strain evidence="12">MSK.1.17</strain>
    </source>
</reference>
<evidence type="ECO:0000313" key="11">
    <source>
        <dbReference type="EMBL" id="MCG4746002.1"/>
    </source>
</evidence>
<feature type="transmembrane region" description="Helical" evidence="9">
    <location>
        <begin position="89"/>
        <end position="109"/>
    </location>
</feature>
<dbReference type="AlphaFoldDB" id="A0AAW5BQ97"/>
<reference evidence="12 13" key="1">
    <citation type="journal article" date="2020" name="Cell Host Microbe">
        <title>Functional and Genomic Variation between Human-Derived Isolates of Lachnospiraceae Reveals Inter- and Intra-Species Diversity.</title>
        <authorList>
            <person name="Sorbara M.T."/>
            <person name="Littmann E.R."/>
            <person name="Fontana E."/>
            <person name="Moody T.U."/>
            <person name="Kohout C.E."/>
            <person name="Gjonbalaj M."/>
            <person name="Eaton V."/>
            <person name="Seok R."/>
            <person name="Leiner I.M."/>
            <person name="Pamer E.G."/>
        </authorList>
    </citation>
    <scope>NUCLEOTIDE SEQUENCE [LARGE SCALE GENOMIC DNA]</scope>
    <source>
        <strain evidence="12 13">MSK.1.17</strain>
    </source>
</reference>
<dbReference type="InterPro" id="IPR007387">
    <property type="entry name" value="TRAP_DctQ"/>
</dbReference>
<dbReference type="GO" id="GO:0022857">
    <property type="term" value="F:transmembrane transporter activity"/>
    <property type="evidence" value="ECO:0007669"/>
    <property type="project" value="TreeGrafter"/>
</dbReference>
<evidence type="ECO:0000256" key="1">
    <source>
        <dbReference type="ARBA" id="ARBA00004429"/>
    </source>
</evidence>
<keyword evidence="7 9" id="KW-0472">Membrane</keyword>
<dbReference type="Proteomes" id="UP000669239">
    <property type="component" value="Unassembled WGS sequence"/>
</dbReference>
<evidence type="ECO:0000256" key="9">
    <source>
        <dbReference type="SAM" id="Phobius"/>
    </source>
</evidence>
<comment type="subcellular location">
    <subcellularLocation>
        <location evidence="1">Cell inner membrane</location>
        <topology evidence="1">Multi-pass membrane protein</topology>
    </subcellularLocation>
</comment>
<dbReference type="GO" id="GO:0005886">
    <property type="term" value="C:plasma membrane"/>
    <property type="evidence" value="ECO:0007669"/>
    <property type="project" value="UniProtKB-SubCell"/>
</dbReference>
<dbReference type="EMBL" id="JAKNGE010000012">
    <property type="protein sequence ID" value="MCG4746002.1"/>
    <property type="molecule type" value="Genomic_DNA"/>
</dbReference>
<evidence type="ECO:0000256" key="7">
    <source>
        <dbReference type="ARBA" id="ARBA00023136"/>
    </source>
</evidence>
<organism evidence="11 14">
    <name type="scientific">Enterocloster aldenensis</name>
    <dbReference type="NCBI Taxonomy" id="358742"/>
    <lineage>
        <taxon>Bacteria</taxon>
        <taxon>Bacillati</taxon>
        <taxon>Bacillota</taxon>
        <taxon>Clostridia</taxon>
        <taxon>Lachnospirales</taxon>
        <taxon>Lachnospiraceae</taxon>
        <taxon>Enterocloster</taxon>
    </lineage>
</organism>
<evidence type="ECO:0000259" key="10">
    <source>
        <dbReference type="Pfam" id="PF04290"/>
    </source>
</evidence>
<dbReference type="Pfam" id="PF04290">
    <property type="entry name" value="DctQ"/>
    <property type="match status" value="1"/>
</dbReference>
<protein>
    <submittedName>
        <fullName evidence="11">TRAP transporter small permease</fullName>
    </submittedName>
</protein>